<protein>
    <submittedName>
        <fullName evidence="1">Uncharacterized protein</fullName>
    </submittedName>
</protein>
<reference evidence="1 2" key="1">
    <citation type="submission" date="2014-07" db="EMBL/GenBank/DDBJ databases">
        <title>Genome of Chryseobacterium luteum DSM 18605.</title>
        <authorList>
            <person name="Stropko S.J."/>
            <person name="Pipes S.E."/>
            <person name="Newman J.D."/>
        </authorList>
    </citation>
    <scope>NUCLEOTIDE SEQUENCE [LARGE SCALE GENOMIC DNA]</scope>
    <source>
        <strain evidence="1 2">DSM 18605</strain>
    </source>
</reference>
<sequence>MSYTIQLFSIKTKEKQQSADDDSFFDREENLVPLTEEQITGLKERLSKYEYELVREDDAGLHFSHPDEDFGTALLTGKGLYFNAGLSESSVFEVGMTASEFTDTREFAKYDPQNDGWEEF</sequence>
<dbReference type="AlphaFoldDB" id="A0A085YZI6"/>
<dbReference type="EMBL" id="JPRO01000024">
    <property type="protein sequence ID" value="KFE97599.1"/>
    <property type="molecule type" value="Genomic_DNA"/>
</dbReference>
<gene>
    <name evidence="1" type="ORF">IX38_20220</name>
</gene>
<organism evidence="1 2">
    <name type="scientific">Chryseobacterium luteum</name>
    <dbReference type="NCBI Taxonomy" id="421531"/>
    <lineage>
        <taxon>Bacteria</taxon>
        <taxon>Pseudomonadati</taxon>
        <taxon>Bacteroidota</taxon>
        <taxon>Flavobacteriia</taxon>
        <taxon>Flavobacteriales</taxon>
        <taxon>Weeksellaceae</taxon>
        <taxon>Chryseobacterium group</taxon>
        <taxon>Chryseobacterium</taxon>
    </lineage>
</organism>
<name>A0A085YZI6_9FLAO</name>
<evidence type="ECO:0000313" key="1">
    <source>
        <dbReference type="EMBL" id="KFE97599.1"/>
    </source>
</evidence>
<accession>A0A085YZI6</accession>
<keyword evidence="2" id="KW-1185">Reference proteome</keyword>
<comment type="caution">
    <text evidence="1">The sequence shown here is derived from an EMBL/GenBank/DDBJ whole genome shotgun (WGS) entry which is preliminary data.</text>
</comment>
<dbReference type="eggNOG" id="ENOG5030NYY">
    <property type="taxonomic scope" value="Bacteria"/>
</dbReference>
<dbReference type="STRING" id="421531.IX38_20220"/>
<dbReference type="RefSeq" id="WP_034707624.1">
    <property type="nucleotide sequence ID" value="NZ_JPRO01000024.1"/>
</dbReference>
<dbReference type="OrthoDB" id="675334at2"/>
<proteinExistence type="predicted"/>
<evidence type="ECO:0000313" key="2">
    <source>
        <dbReference type="Proteomes" id="UP000028703"/>
    </source>
</evidence>
<dbReference type="Proteomes" id="UP000028703">
    <property type="component" value="Unassembled WGS sequence"/>
</dbReference>